<evidence type="ECO:0000313" key="1">
    <source>
        <dbReference type="EMBL" id="KAF6727565.1"/>
    </source>
</evidence>
<accession>A0A834F7B8</accession>
<reference evidence="1" key="1">
    <citation type="journal article" name="BMC Genomics">
        <title>Long-read sequencing and de novo genome assembly of marine medaka (Oryzias melastigma).</title>
        <authorList>
            <person name="Liang P."/>
            <person name="Saqib H.S.A."/>
            <person name="Ni X."/>
            <person name="Shen Y."/>
        </authorList>
    </citation>
    <scope>NUCLEOTIDE SEQUENCE</scope>
    <source>
        <strain evidence="1">Bigg-433</strain>
    </source>
</reference>
<evidence type="ECO:0000313" key="2">
    <source>
        <dbReference type="Proteomes" id="UP000646548"/>
    </source>
</evidence>
<name>A0A834F7B8_ORYME</name>
<organism evidence="1 2">
    <name type="scientific">Oryzias melastigma</name>
    <name type="common">Marine medaka</name>
    <dbReference type="NCBI Taxonomy" id="30732"/>
    <lineage>
        <taxon>Eukaryota</taxon>
        <taxon>Metazoa</taxon>
        <taxon>Chordata</taxon>
        <taxon>Craniata</taxon>
        <taxon>Vertebrata</taxon>
        <taxon>Euteleostomi</taxon>
        <taxon>Actinopterygii</taxon>
        <taxon>Neopterygii</taxon>
        <taxon>Teleostei</taxon>
        <taxon>Neoteleostei</taxon>
        <taxon>Acanthomorphata</taxon>
        <taxon>Ovalentaria</taxon>
        <taxon>Atherinomorphae</taxon>
        <taxon>Beloniformes</taxon>
        <taxon>Adrianichthyidae</taxon>
        <taxon>Oryziinae</taxon>
        <taxon>Oryzias</taxon>
    </lineage>
</organism>
<protein>
    <submittedName>
        <fullName evidence="1">Uncharacterized protein</fullName>
    </submittedName>
</protein>
<comment type="caution">
    <text evidence="1">The sequence shown here is derived from an EMBL/GenBank/DDBJ whole genome shotgun (WGS) entry which is preliminary data.</text>
</comment>
<dbReference type="EMBL" id="WKFB01000300">
    <property type="protein sequence ID" value="KAF6727565.1"/>
    <property type="molecule type" value="Genomic_DNA"/>
</dbReference>
<gene>
    <name evidence="1" type="ORF">FQA47_005939</name>
</gene>
<dbReference type="Proteomes" id="UP000646548">
    <property type="component" value="Unassembled WGS sequence"/>
</dbReference>
<dbReference type="AlphaFoldDB" id="A0A834F7B8"/>
<sequence length="173" mass="19183">MMQTPASMSAPQVKVISRQKTHKCIVMDGIHKLALLLPARLQTTFPMDPWTELLTATFSSYQSAICPHPAASSPAHTLQLRTERSSLQSVQSVHDSRPVCSSSLSLIHFSRRRHCIKAVLRPEPFPSLSFSEGQLKLNEVFQPLVLEVGGASVFGLQVFWVSPYLVVFQGLVE</sequence>
<proteinExistence type="predicted"/>